<dbReference type="InterPro" id="IPR052184">
    <property type="entry name" value="SDR_enzymes"/>
</dbReference>
<dbReference type="GO" id="GO:0016616">
    <property type="term" value="F:oxidoreductase activity, acting on the CH-OH group of donors, NAD or NADP as acceptor"/>
    <property type="evidence" value="ECO:0007669"/>
    <property type="project" value="TreeGrafter"/>
</dbReference>
<evidence type="ECO:0000313" key="2">
    <source>
        <dbReference type="Proteomes" id="UP000517252"/>
    </source>
</evidence>
<name>A0A6V8R269_TRIAP</name>
<dbReference type="SUPFAM" id="SSF51735">
    <property type="entry name" value="NAD(P)-binding Rossmann-fold domains"/>
    <property type="match status" value="1"/>
</dbReference>
<dbReference type="PANTHER" id="PTHR45458">
    <property type="entry name" value="SHORT-CHAIN DEHYDROGENASE/REDUCTASE SDR"/>
    <property type="match status" value="1"/>
</dbReference>
<organism evidence="1 2">
    <name type="scientific">Trichoderma asperellum</name>
    <name type="common">Filamentous fungus</name>
    <dbReference type="NCBI Taxonomy" id="101201"/>
    <lineage>
        <taxon>Eukaryota</taxon>
        <taxon>Fungi</taxon>
        <taxon>Dikarya</taxon>
        <taxon>Ascomycota</taxon>
        <taxon>Pezizomycotina</taxon>
        <taxon>Sordariomycetes</taxon>
        <taxon>Hypocreomycetidae</taxon>
        <taxon>Hypocreales</taxon>
        <taxon>Hypocreaceae</taxon>
        <taxon>Trichoderma</taxon>
    </lineage>
</organism>
<protein>
    <submittedName>
        <fullName evidence="1">Short chain dehydrogenase virK</fullName>
    </submittedName>
</protein>
<dbReference type="Pfam" id="PF00106">
    <property type="entry name" value="adh_short"/>
    <property type="match status" value="1"/>
</dbReference>
<evidence type="ECO:0000313" key="1">
    <source>
        <dbReference type="EMBL" id="GFP59107.1"/>
    </source>
</evidence>
<comment type="caution">
    <text evidence="1">The sequence shown here is derived from an EMBL/GenBank/DDBJ whole genome shotgun (WGS) entry which is preliminary data.</text>
</comment>
<accession>A0A6V8R269</accession>
<dbReference type="CDD" id="cd05325">
    <property type="entry name" value="carb_red_sniffer_like_SDR_c"/>
    <property type="match status" value="1"/>
</dbReference>
<dbReference type="PANTHER" id="PTHR45458:SF3">
    <property type="entry name" value="CHAIN DEHYDROGENASE (ATSC), PUTATIVE-RELATED"/>
    <property type="match status" value="1"/>
</dbReference>
<dbReference type="OrthoDB" id="7289984at2759"/>
<gene>
    <name evidence="1" type="ORF">TASIC1_0012011000</name>
</gene>
<reference evidence="1 2" key="1">
    <citation type="submission" date="2020-07" db="EMBL/GenBank/DDBJ databases">
        <title>Trichoderma asperellum IC-1 whole genome shotgun sequence.</title>
        <authorList>
            <person name="Kanamasa S."/>
            <person name="Takahashi H."/>
        </authorList>
    </citation>
    <scope>NUCLEOTIDE SEQUENCE [LARGE SCALE GENOMIC DNA]</scope>
    <source>
        <strain evidence="1 2">IC-1</strain>
    </source>
</reference>
<dbReference type="InterPro" id="IPR036291">
    <property type="entry name" value="NAD(P)-bd_dom_sf"/>
</dbReference>
<sequence length="268" mass="28754">MPCYVITGASRGLGFEFVRQLSSDSNNTIIGLVRDKPITEKAVAEELAGRSNIHILQADITDYEAVKNAVAETAKITGGGLDYLIANAAYVSEYDAYDPIGVLGEDPQALEEDVLKSFQINVVSNIHLINQFMPLILAGNAKKVIALSTGMADLDPINQYELATAPGYAISKAAMNVAIGKFHAQYKKQGVLCMSICPGAVETGHFKNEQMVKAGGMFQKFLAYSPQFKGPVTPEAAVKDVISVWEKASIDGGSGGSYVSHFGNKQWL</sequence>
<dbReference type="PRINTS" id="PR00081">
    <property type="entry name" value="GDHRDH"/>
</dbReference>
<proteinExistence type="predicted"/>
<dbReference type="AlphaFoldDB" id="A0A6V8R269"/>
<dbReference type="Proteomes" id="UP000517252">
    <property type="component" value="Unassembled WGS sequence"/>
</dbReference>
<dbReference type="EMBL" id="BLZH01000012">
    <property type="protein sequence ID" value="GFP59107.1"/>
    <property type="molecule type" value="Genomic_DNA"/>
</dbReference>
<dbReference type="InterPro" id="IPR002347">
    <property type="entry name" value="SDR_fam"/>
</dbReference>
<dbReference type="Gene3D" id="3.40.50.720">
    <property type="entry name" value="NAD(P)-binding Rossmann-like Domain"/>
    <property type="match status" value="1"/>
</dbReference>